<protein>
    <recommendedName>
        <fullName evidence="5">Cytochrome b561 domain-containing protein</fullName>
    </recommendedName>
</protein>
<keyword evidence="1" id="KW-0812">Transmembrane</keyword>
<feature type="transmembrane region" description="Helical" evidence="1">
    <location>
        <begin position="99"/>
        <end position="120"/>
    </location>
</feature>
<feature type="transmembrane region" description="Helical" evidence="1">
    <location>
        <begin position="204"/>
        <end position="220"/>
    </location>
</feature>
<evidence type="ECO:0000313" key="3">
    <source>
        <dbReference type="EMBL" id="MBC3793145.1"/>
    </source>
</evidence>
<evidence type="ECO:0000313" key="4">
    <source>
        <dbReference type="Proteomes" id="UP000700732"/>
    </source>
</evidence>
<proteinExistence type="predicted"/>
<dbReference type="EMBL" id="VFIA01000023">
    <property type="protein sequence ID" value="MBC3793145.1"/>
    <property type="molecule type" value="Genomic_DNA"/>
</dbReference>
<keyword evidence="2" id="KW-0732">Signal</keyword>
<accession>A0ABR6W989</accession>
<keyword evidence="1" id="KW-0472">Membrane</keyword>
<keyword evidence="1" id="KW-1133">Transmembrane helix</keyword>
<reference evidence="3 4" key="1">
    <citation type="submission" date="2019-06" db="EMBL/GenBank/DDBJ databases">
        <title>Spirosoma utsteinense sp. nov. isolated from Antarctic ice-free soils.</title>
        <authorList>
            <person name="Tahon G."/>
        </authorList>
    </citation>
    <scope>NUCLEOTIDE SEQUENCE [LARGE SCALE GENOMIC DNA]</scope>
    <source>
        <strain evidence="3 4">LMG 31447</strain>
    </source>
</reference>
<feature type="chain" id="PRO_5046780625" description="Cytochrome b561 domain-containing protein" evidence="2">
    <location>
        <begin position="25"/>
        <end position="222"/>
    </location>
</feature>
<name>A0ABR6W989_9BACT</name>
<evidence type="ECO:0008006" key="5">
    <source>
        <dbReference type="Google" id="ProtNLM"/>
    </source>
</evidence>
<gene>
    <name evidence="3" type="ORF">FH603_3662</name>
</gene>
<evidence type="ECO:0000256" key="2">
    <source>
        <dbReference type="SAM" id="SignalP"/>
    </source>
</evidence>
<dbReference type="Proteomes" id="UP000700732">
    <property type="component" value="Unassembled WGS sequence"/>
</dbReference>
<feature type="transmembrane region" description="Helical" evidence="1">
    <location>
        <begin position="132"/>
        <end position="153"/>
    </location>
</feature>
<dbReference type="RefSeq" id="WP_186738932.1">
    <property type="nucleotide sequence ID" value="NZ_VFIA01000023.1"/>
</dbReference>
<feature type="transmembrane region" description="Helical" evidence="1">
    <location>
        <begin position="173"/>
        <end position="192"/>
    </location>
</feature>
<feature type="signal peptide" evidence="2">
    <location>
        <begin position="1"/>
        <end position="24"/>
    </location>
</feature>
<sequence length="222" mass="24063">MRKLVLTLSLLSVLLMGHAQTIPADTLSPDMASDSLMADLLSDSSVTDQPLLPSKMIFTQRVFWGPKGLLRVTDIAPLTPEGRAHELKIRRTMLVSHQVMGFVTLAGFVAQGIVGAQLYHATGDRYRQLLDVHSALAAGVNITYATTALLSLTAPPKMLSERRGYSSIKLHKYLAVAHIAGMIATNVLAGMLESNAELKPYHRAAAYFTFGAFALSIIAIKF</sequence>
<organism evidence="3 4">
    <name type="scientific">Spirosoma utsteinense</name>
    <dbReference type="NCBI Taxonomy" id="2585773"/>
    <lineage>
        <taxon>Bacteria</taxon>
        <taxon>Pseudomonadati</taxon>
        <taxon>Bacteroidota</taxon>
        <taxon>Cytophagia</taxon>
        <taxon>Cytophagales</taxon>
        <taxon>Cytophagaceae</taxon>
        <taxon>Spirosoma</taxon>
    </lineage>
</organism>
<keyword evidence="4" id="KW-1185">Reference proteome</keyword>
<comment type="caution">
    <text evidence="3">The sequence shown here is derived from an EMBL/GenBank/DDBJ whole genome shotgun (WGS) entry which is preliminary data.</text>
</comment>
<evidence type="ECO:0000256" key="1">
    <source>
        <dbReference type="SAM" id="Phobius"/>
    </source>
</evidence>